<feature type="transmembrane region" description="Helical" evidence="1">
    <location>
        <begin position="84"/>
        <end position="103"/>
    </location>
</feature>
<dbReference type="InterPro" id="IPR002656">
    <property type="entry name" value="Acyl_transf_3_dom"/>
</dbReference>
<feature type="transmembrane region" description="Helical" evidence="1">
    <location>
        <begin position="149"/>
        <end position="167"/>
    </location>
</feature>
<evidence type="ECO:0000313" key="3">
    <source>
        <dbReference type="EMBL" id="KGC15347.1"/>
    </source>
</evidence>
<proteinExistence type="predicted"/>
<protein>
    <submittedName>
        <fullName evidence="3">Acyltransferase family protein</fullName>
    </submittedName>
</protein>
<dbReference type="EMBL" id="JPGG01000016">
    <property type="protein sequence ID" value="KGC15347.1"/>
    <property type="molecule type" value="Genomic_DNA"/>
</dbReference>
<dbReference type="AlphaFoldDB" id="A0AAW3F551"/>
<evidence type="ECO:0000259" key="2">
    <source>
        <dbReference type="Pfam" id="PF01757"/>
    </source>
</evidence>
<keyword evidence="3" id="KW-0012">Acyltransferase</keyword>
<dbReference type="Pfam" id="PF01757">
    <property type="entry name" value="Acyl_transf_3"/>
    <property type="match status" value="1"/>
</dbReference>
<dbReference type="GO" id="GO:0016747">
    <property type="term" value="F:acyltransferase activity, transferring groups other than amino-acyl groups"/>
    <property type="evidence" value="ECO:0007669"/>
    <property type="project" value="InterPro"/>
</dbReference>
<dbReference type="PANTHER" id="PTHR23028">
    <property type="entry name" value="ACETYLTRANSFERASE"/>
    <property type="match status" value="1"/>
</dbReference>
<feature type="domain" description="Acyltransferase 3" evidence="2">
    <location>
        <begin position="14"/>
        <end position="327"/>
    </location>
</feature>
<reference evidence="3 4" key="1">
    <citation type="submission" date="2014-04" db="EMBL/GenBank/DDBJ databases">
        <authorList>
            <person name="Bishop-Lilly K.A."/>
            <person name="Broomall S.M."/>
            <person name="Chain P.S."/>
            <person name="Chertkov O."/>
            <person name="Coyne S.R."/>
            <person name="Daligault H.E."/>
            <person name="Davenport K.W."/>
            <person name="Erkkila T."/>
            <person name="Frey K.G."/>
            <person name="Gibbons H.S."/>
            <person name="Gu W."/>
            <person name="Jaissle J."/>
            <person name="Johnson S.L."/>
            <person name="Koroleva G.I."/>
            <person name="Ladner J.T."/>
            <person name="Lo C.-C."/>
            <person name="Minogue T.D."/>
            <person name="Munk C."/>
            <person name="Palacios G.F."/>
            <person name="Redden C.L."/>
            <person name="Rosenzweig C.N."/>
            <person name="Scholz M.B."/>
            <person name="Teshima H."/>
            <person name="Xu Y."/>
        </authorList>
    </citation>
    <scope>NUCLEOTIDE SEQUENCE [LARGE SCALE GENOMIC DNA]</scope>
    <source>
        <strain evidence="4">gladioli</strain>
    </source>
</reference>
<feature type="transmembrane region" description="Helical" evidence="1">
    <location>
        <begin position="17"/>
        <end position="35"/>
    </location>
</feature>
<gene>
    <name evidence="3" type="ORF">DM48_2341</name>
</gene>
<accession>A0AAW3F551</accession>
<dbReference type="PANTHER" id="PTHR23028:SF53">
    <property type="entry name" value="ACYL_TRANSF_3 DOMAIN-CONTAINING PROTEIN"/>
    <property type="match status" value="1"/>
</dbReference>
<keyword evidence="1" id="KW-0812">Transmembrane</keyword>
<keyword evidence="3" id="KW-0808">Transferase</keyword>
<keyword evidence="1" id="KW-0472">Membrane</keyword>
<dbReference type="Proteomes" id="UP000029590">
    <property type="component" value="Unassembled WGS sequence"/>
</dbReference>
<evidence type="ECO:0000313" key="4">
    <source>
        <dbReference type="Proteomes" id="UP000029590"/>
    </source>
</evidence>
<comment type="caution">
    <text evidence="3">The sequence shown here is derived from an EMBL/GenBank/DDBJ whole genome shotgun (WGS) entry which is preliminary data.</text>
</comment>
<dbReference type="GO" id="GO:0016020">
    <property type="term" value="C:membrane"/>
    <property type="evidence" value="ECO:0007669"/>
    <property type="project" value="TreeGrafter"/>
</dbReference>
<feature type="transmembrane region" description="Helical" evidence="1">
    <location>
        <begin position="47"/>
        <end position="64"/>
    </location>
</feature>
<evidence type="ECO:0000256" key="1">
    <source>
        <dbReference type="SAM" id="Phobius"/>
    </source>
</evidence>
<feature type="transmembrane region" description="Helical" evidence="1">
    <location>
        <begin position="174"/>
        <end position="193"/>
    </location>
</feature>
<organism evidence="3 4">
    <name type="scientific">Burkholderia gladioli</name>
    <name type="common">Pseudomonas marginata</name>
    <name type="synonym">Phytomonas marginata</name>
    <dbReference type="NCBI Taxonomy" id="28095"/>
    <lineage>
        <taxon>Bacteria</taxon>
        <taxon>Pseudomonadati</taxon>
        <taxon>Pseudomonadota</taxon>
        <taxon>Betaproteobacteria</taxon>
        <taxon>Burkholderiales</taxon>
        <taxon>Burkholderiaceae</taxon>
        <taxon>Burkholderia</taxon>
    </lineage>
</organism>
<dbReference type="InterPro" id="IPR050879">
    <property type="entry name" value="Acyltransferase_3"/>
</dbReference>
<name>A0AAW3F551_BURGA</name>
<dbReference type="GO" id="GO:0009103">
    <property type="term" value="P:lipopolysaccharide biosynthetic process"/>
    <property type="evidence" value="ECO:0007669"/>
    <property type="project" value="TreeGrafter"/>
</dbReference>
<dbReference type="KEGG" id="bgo:BM43_5425"/>
<sequence length="357" mass="38760">MEAPAAAHARALDNFDAIRLIAALVVLYGHAYPLTGSELPPMFGNEVATLAVKVFFAISGYLVIESWRRDPSPSRYLQRRMLRIFPGLAVAVLLSTFVLGPLVSTLPLGDYLRSPLLPRYLQNIVLRSASLLPGVFHTLPYPDAVNGSLWTLPIEFGMYLVTPLLVLRGAGQKLRILAGCLALCAASLVLLRIERLELAGHGRALLDALNVAPYFLIGAAWRIAAPARLFNVQAALLALPLPMLVPGNGAAYELSLYLVLPYAILSLAQAKPACLGWAGRFGDFSYGVYIYAFPVQQTVALCFHTDRHPLLNAALSIPPTVLLAALSWHGVEKRFLHLKPRGSSTRREASRAKPIAG</sequence>
<keyword evidence="1" id="KW-1133">Transmembrane helix</keyword>
<dbReference type="RefSeq" id="WP_036056014.1">
    <property type="nucleotide sequence ID" value="NZ_CADEVY010000002.1"/>
</dbReference>